<dbReference type="Proteomes" id="UP000033448">
    <property type="component" value="Unassembled WGS sequence"/>
</dbReference>
<dbReference type="EMBL" id="JYIT01000075">
    <property type="protein sequence ID" value="KJL23915.1"/>
    <property type="molecule type" value="Genomic_DNA"/>
</dbReference>
<dbReference type="PATRIC" id="fig|582680.7.peg.1916"/>
<gene>
    <name evidence="1" type="ORF">RL72_01867</name>
</gene>
<dbReference type="OrthoDB" id="4949761at2"/>
<evidence type="ECO:0000313" key="2">
    <source>
        <dbReference type="Proteomes" id="UP000033448"/>
    </source>
</evidence>
<comment type="caution">
    <text evidence="1">The sequence shown here is derived from an EMBL/GenBank/DDBJ whole genome shotgun (WGS) entry which is preliminary data.</text>
</comment>
<reference evidence="1 2" key="1">
    <citation type="submission" date="2015-02" db="EMBL/GenBank/DDBJ databases">
        <title>Draft genome sequences of ten Microbacterium spp. with emphasis on heavy metal contaminated environments.</title>
        <authorList>
            <person name="Corretto E."/>
        </authorList>
    </citation>
    <scope>NUCLEOTIDE SEQUENCE [LARGE SCALE GENOMIC DNA]</scope>
    <source>
        <strain evidence="1 2">DSM 23848</strain>
    </source>
</reference>
<dbReference type="RefSeq" id="WP_045250554.1">
    <property type="nucleotide sequence ID" value="NZ_CP099706.1"/>
</dbReference>
<keyword evidence="2" id="KW-1185">Reference proteome</keyword>
<dbReference type="AlphaFoldDB" id="A0A0F0KUX4"/>
<dbReference type="NCBIfam" id="TIGR04088">
    <property type="entry name" value="cognate_SipW"/>
    <property type="match status" value="1"/>
</dbReference>
<name>A0A0F0KUX4_9MICO</name>
<organism evidence="1 2">
    <name type="scientific">Microbacterium azadirachtae</name>
    <dbReference type="NCBI Taxonomy" id="582680"/>
    <lineage>
        <taxon>Bacteria</taxon>
        <taxon>Bacillati</taxon>
        <taxon>Actinomycetota</taxon>
        <taxon>Actinomycetes</taxon>
        <taxon>Micrococcales</taxon>
        <taxon>Microbacteriaceae</taxon>
        <taxon>Microbacterium</taxon>
    </lineage>
</organism>
<proteinExistence type="predicted"/>
<sequence length="207" mass="20713">MRAHQKRRAATRAGERRIRLLRIRALLAGGLVLGTGATSTLASWNDAEYANGTFTAARFGIEGSLDGTNYSKHASTGAAALSFSPAVTGLFPGGTSYAAFAVRATTGSVAGHVQVSAGTASGGLSDLRYGVRTVSSMGQCSAAGYAGGGAVIPDGSTLGTSAAGSQTLAADRTPVYYCFALSLPVGASNGMQGLAIAQTWQLVATSG</sequence>
<dbReference type="InterPro" id="IPR023833">
    <property type="entry name" value="Signal_pept_SipW-depend-type"/>
</dbReference>
<evidence type="ECO:0008006" key="3">
    <source>
        <dbReference type="Google" id="ProtNLM"/>
    </source>
</evidence>
<accession>A0A0F0KUX4</accession>
<protein>
    <recommendedName>
        <fullName evidence="3">SipW-cognate class signal peptide</fullName>
    </recommendedName>
</protein>
<evidence type="ECO:0000313" key="1">
    <source>
        <dbReference type="EMBL" id="KJL23915.1"/>
    </source>
</evidence>